<proteinExistence type="predicted"/>
<keyword evidence="3" id="KW-1185">Reference proteome</keyword>
<name>A0A1G7TSB4_9PROT</name>
<keyword evidence="1" id="KW-1133">Transmembrane helix</keyword>
<evidence type="ECO:0000256" key="1">
    <source>
        <dbReference type="SAM" id="Phobius"/>
    </source>
</evidence>
<gene>
    <name evidence="2" type="ORF">SAMN05216241_11057</name>
</gene>
<organism evidence="2 3">
    <name type="scientific">Limimonas halophila</name>
    <dbReference type="NCBI Taxonomy" id="1082479"/>
    <lineage>
        <taxon>Bacteria</taxon>
        <taxon>Pseudomonadati</taxon>
        <taxon>Pseudomonadota</taxon>
        <taxon>Alphaproteobacteria</taxon>
        <taxon>Rhodospirillales</taxon>
        <taxon>Rhodovibrionaceae</taxon>
        <taxon>Limimonas</taxon>
    </lineage>
</organism>
<feature type="transmembrane region" description="Helical" evidence="1">
    <location>
        <begin position="81"/>
        <end position="102"/>
    </location>
</feature>
<sequence>MPRHAPTAAAPAAAARSPFKALRAWLQGFQYSEDADPEGAFVGDPARLARIGRRQFKRHLAALERIVAENRVNRRDRVLNIFIGLALCVIVIGVVILVPNLLRYARYGLSERNARRRLDADRARFRARFGTPPG</sequence>
<reference evidence="2 3" key="1">
    <citation type="submission" date="2016-10" db="EMBL/GenBank/DDBJ databases">
        <authorList>
            <person name="de Groot N.N."/>
        </authorList>
    </citation>
    <scope>NUCLEOTIDE SEQUENCE [LARGE SCALE GENOMIC DNA]</scope>
    <source>
        <strain evidence="2 3">DSM 25584</strain>
    </source>
</reference>
<keyword evidence="1" id="KW-0812">Transmembrane</keyword>
<dbReference type="Proteomes" id="UP000199415">
    <property type="component" value="Unassembled WGS sequence"/>
</dbReference>
<protein>
    <submittedName>
        <fullName evidence="2">Uncharacterized protein</fullName>
    </submittedName>
</protein>
<dbReference type="STRING" id="1082479.SAMN05216241_11057"/>
<dbReference type="AlphaFoldDB" id="A0A1G7TSB4"/>
<keyword evidence="1" id="KW-0472">Membrane</keyword>
<dbReference type="EMBL" id="FNCE01000010">
    <property type="protein sequence ID" value="SDG38216.1"/>
    <property type="molecule type" value="Genomic_DNA"/>
</dbReference>
<accession>A0A1G7TSB4</accession>
<evidence type="ECO:0000313" key="3">
    <source>
        <dbReference type="Proteomes" id="UP000199415"/>
    </source>
</evidence>
<dbReference type="RefSeq" id="WP_090021191.1">
    <property type="nucleotide sequence ID" value="NZ_FNCE01000010.1"/>
</dbReference>
<evidence type="ECO:0000313" key="2">
    <source>
        <dbReference type="EMBL" id="SDG38216.1"/>
    </source>
</evidence>